<organism evidence="2 3">
    <name type="scientific">Ramlibacter montanisoli</name>
    <dbReference type="NCBI Taxonomy" id="2732512"/>
    <lineage>
        <taxon>Bacteria</taxon>
        <taxon>Pseudomonadati</taxon>
        <taxon>Pseudomonadota</taxon>
        <taxon>Betaproteobacteria</taxon>
        <taxon>Burkholderiales</taxon>
        <taxon>Comamonadaceae</taxon>
        <taxon>Ramlibacter</taxon>
    </lineage>
</organism>
<proteinExistence type="predicted"/>
<sequence>MAESTPTPRATMAPAEAEAARYALLRRLAPSFRHHLVVNLQPIGMIYEVMERRLRAPAPISPTCRTARPRSTALPRLHWPPASTSWAGSRPTRR</sequence>
<dbReference type="AlphaFoldDB" id="A0A849KH68"/>
<accession>A0A849KH68</accession>
<reference evidence="2 3" key="2">
    <citation type="submission" date="2020-06" db="EMBL/GenBank/DDBJ databases">
        <title>Ramlibacter rhizophilus sp. nov., isolated from rhizosphere soil of national flower Mugunghwa from South Korea.</title>
        <authorList>
            <person name="Zheng-Fei Y."/>
            <person name="Huan T."/>
        </authorList>
    </citation>
    <scope>NUCLEOTIDE SEQUENCE [LARGE SCALE GENOMIC DNA]</scope>
    <source>
        <strain evidence="2 3">B156</strain>
    </source>
</reference>
<feature type="region of interest" description="Disordered" evidence="1">
    <location>
        <begin position="60"/>
        <end position="94"/>
    </location>
</feature>
<dbReference type="EMBL" id="JABFCS010000001">
    <property type="protein sequence ID" value="NNU44225.1"/>
    <property type="molecule type" value="Genomic_DNA"/>
</dbReference>
<gene>
    <name evidence="2" type="ORF">HK415_15280</name>
</gene>
<keyword evidence="3" id="KW-1185">Reference proteome</keyword>
<reference evidence="2 3" key="1">
    <citation type="submission" date="2020-05" db="EMBL/GenBank/DDBJ databases">
        <authorList>
            <person name="Khan S.A."/>
            <person name="Jeon C.O."/>
            <person name="Chun B.H."/>
        </authorList>
    </citation>
    <scope>NUCLEOTIDE SEQUENCE [LARGE SCALE GENOMIC DNA]</scope>
    <source>
        <strain evidence="2 3">B156</strain>
    </source>
</reference>
<protein>
    <submittedName>
        <fullName evidence="2">Uncharacterized protein</fullName>
    </submittedName>
</protein>
<name>A0A849KH68_9BURK</name>
<dbReference type="Proteomes" id="UP000552954">
    <property type="component" value="Unassembled WGS sequence"/>
</dbReference>
<evidence type="ECO:0000313" key="3">
    <source>
        <dbReference type="Proteomes" id="UP000552954"/>
    </source>
</evidence>
<evidence type="ECO:0000256" key="1">
    <source>
        <dbReference type="SAM" id="MobiDB-lite"/>
    </source>
</evidence>
<dbReference type="RefSeq" id="WP_171560797.1">
    <property type="nucleotide sequence ID" value="NZ_JABFCS010000001.1"/>
</dbReference>
<comment type="caution">
    <text evidence="2">The sequence shown here is derived from an EMBL/GenBank/DDBJ whole genome shotgun (WGS) entry which is preliminary data.</text>
</comment>
<evidence type="ECO:0000313" key="2">
    <source>
        <dbReference type="EMBL" id="NNU44225.1"/>
    </source>
</evidence>